<gene>
    <name evidence="7" type="ORF">B0J11DRAFT_519595</name>
</gene>
<comment type="subcellular location">
    <subcellularLocation>
        <location evidence="6">Endomembrane system</location>
        <topology evidence="6">Single-pass membrane protein</topology>
    </subcellularLocation>
    <subcellularLocation>
        <location evidence="1">Nucleus membrane</location>
    </subcellularLocation>
</comment>
<proteinExistence type="predicted"/>
<evidence type="ECO:0000256" key="1">
    <source>
        <dbReference type="ARBA" id="ARBA00004126"/>
    </source>
</evidence>
<name>A0A9P9IZC1_9PLEO</name>
<evidence type="ECO:0000256" key="2">
    <source>
        <dbReference type="ARBA" id="ARBA00022692"/>
    </source>
</evidence>
<keyword evidence="4" id="KW-0472">Membrane</keyword>
<evidence type="ECO:0000313" key="8">
    <source>
        <dbReference type="Proteomes" id="UP000700596"/>
    </source>
</evidence>
<sequence length="290" mass="32873">MAENPLKDFSHLTPTIHLYTPPTYQKGQLIVLLSWMGAANKHIAKYVQFHQKNFPNAKILLLKSALTDFIYPYATVQKSLEPAALAILSLLEECGYKSATMVNGRPEWETLPHIMFHLFSNGGMNIATQLLTVLHRHLKAPAPIVGIVCDSAPVDGSYWRAYTAITQSLPKRFPIGIAAIFAGHGLAALQQVCVVLRQYEQPELLYRRTIADEKMHEDPRDGSHRIAYVASKGDRLTPWRDVGSHAEGMREKGWRVKELVYEETAHCNHMAKDKNAYLDVVRFVWERREA</sequence>
<dbReference type="GO" id="GO:0031965">
    <property type="term" value="C:nuclear membrane"/>
    <property type="evidence" value="ECO:0007669"/>
    <property type="project" value="UniProtKB-SubCell"/>
</dbReference>
<dbReference type="PANTHER" id="PTHR12265">
    <property type="entry name" value="TRANSMEMBRANE PROTEIN 53"/>
    <property type="match status" value="1"/>
</dbReference>
<evidence type="ECO:0000256" key="5">
    <source>
        <dbReference type="ARBA" id="ARBA00023242"/>
    </source>
</evidence>
<dbReference type="PANTHER" id="PTHR12265:SF30">
    <property type="entry name" value="TRANSMEMBRANE PROTEIN 53"/>
    <property type="match status" value="1"/>
</dbReference>
<keyword evidence="3" id="KW-1133">Transmembrane helix</keyword>
<dbReference type="AlphaFoldDB" id="A0A9P9IZC1"/>
<dbReference type="InterPro" id="IPR008547">
    <property type="entry name" value="DUF829_TMEM53"/>
</dbReference>
<comment type="caution">
    <text evidence="7">The sequence shown here is derived from an EMBL/GenBank/DDBJ whole genome shotgun (WGS) entry which is preliminary data.</text>
</comment>
<evidence type="ECO:0000256" key="4">
    <source>
        <dbReference type="ARBA" id="ARBA00023136"/>
    </source>
</evidence>
<dbReference type="Proteomes" id="UP000700596">
    <property type="component" value="Unassembled WGS sequence"/>
</dbReference>
<accession>A0A9P9IZC1</accession>
<protein>
    <submittedName>
        <fullName evidence="7">Indole-diterpene biosynthesis protein-like protein PaxU</fullName>
    </submittedName>
</protein>
<dbReference type="Pfam" id="PF05705">
    <property type="entry name" value="DUF829"/>
    <property type="match status" value="1"/>
</dbReference>
<evidence type="ECO:0000256" key="6">
    <source>
        <dbReference type="ARBA" id="ARBA00037847"/>
    </source>
</evidence>
<dbReference type="EMBL" id="JAGMWT010000002">
    <property type="protein sequence ID" value="KAH7135949.1"/>
    <property type="molecule type" value="Genomic_DNA"/>
</dbReference>
<dbReference type="OrthoDB" id="77878at2759"/>
<keyword evidence="5" id="KW-0539">Nucleus</keyword>
<keyword evidence="8" id="KW-1185">Reference proteome</keyword>
<evidence type="ECO:0000256" key="3">
    <source>
        <dbReference type="ARBA" id="ARBA00022989"/>
    </source>
</evidence>
<reference evidence="7" key="1">
    <citation type="journal article" date="2021" name="Nat. Commun.">
        <title>Genetic determinants of endophytism in the Arabidopsis root mycobiome.</title>
        <authorList>
            <person name="Mesny F."/>
            <person name="Miyauchi S."/>
            <person name="Thiergart T."/>
            <person name="Pickel B."/>
            <person name="Atanasova L."/>
            <person name="Karlsson M."/>
            <person name="Huettel B."/>
            <person name="Barry K.W."/>
            <person name="Haridas S."/>
            <person name="Chen C."/>
            <person name="Bauer D."/>
            <person name="Andreopoulos W."/>
            <person name="Pangilinan J."/>
            <person name="LaButti K."/>
            <person name="Riley R."/>
            <person name="Lipzen A."/>
            <person name="Clum A."/>
            <person name="Drula E."/>
            <person name="Henrissat B."/>
            <person name="Kohler A."/>
            <person name="Grigoriev I.V."/>
            <person name="Martin F.M."/>
            <person name="Hacquard S."/>
        </authorList>
    </citation>
    <scope>NUCLEOTIDE SEQUENCE</scope>
    <source>
        <strain evidence="7">MPI-CAGE-CH-0243</strain>
    </source>
</reference>
<keyword evidence="2" id="KW-0812">Transmembrane</keyword>
<evidence type="ECO:0000313" key="7">
    <source>
        <dbReference type="EMBL" id="KAH7135949.1"/>
    </source>
</evidence>
<organism evidence="7 8">
    <name type="scientific">Dendryphion nanum</name>
    <dbReference type="NCBI Taxonomy" id="256645"/>
    <lineage>
        <taxon>Eukaryota</taxon>
        <taxon>Fungi</taxon>
        <taxon>Dikarya</taxon>
        <taxon>Ascomycota</taxon>
        <taxon>Pezizomycotina</taxon>
        <taxon>Dothideomycetes</taxon>
        <taxon>Pleosporomycetidae</taxon>
        <taxon>Pleosporales</taxon>
        <taxon>Torulaceae</taxon>
        <taxon>Dendryphion</taxon>
    </lineage>
</organism>